<evidence type="ECO:0008006" key="4">
    <source>
        <dbReference type="Google" id="ProtNLM"/>
    </source>
</evidence>
<comment type="caution">
    <text evidence="2">The sequence shown here is derived from an EMBL/GenBank/DDBJ whole genome shotgun (WGS) entry which is preliminary data.</text>
</comment>
<evidence type="ECO:0000313" key="3">
    <source>
        <dbReference type="Proteomes" id="UP000034589"/>
    </source>
</evidence>
<dbReference type="Proteomes" id="UP000034589">
    <property type="component" value="Unassembled WGS sequence"/>
</dbReference>
<keyword evidence="1" id="KW-1133">Transmembrane helix</keyword>
<keyword evidence="1" id="KW-0472">Membrane</keyword>
<feature type="transmembrane region" description="Helical" evidence="1">
    <location>
        <begin position="38"/>
        <end position="58"/>
    </location>
</feature>
<proteinExistence type="predicted"/>
<sequence>MYAHRFLLAQFVAVAALAVFHSIALEFHLYWRFLWLDLPVHMLGGIWAGLFVFWLRILMRLTPSVAWGIAVALVFGVAWEIFEVVTGLPRESSYMLDTSLDLLMDALGGAVAGLCATYYERRRAREI</sequence>
<name>A0A0G1VJU3_9BACT</name>
<organism evidence="2 3">
    <name type="scientific">Candidatus Kaiserbacteria bacterium GW2011_GWC2_49_12</name>
    <dbReference type="NCBI Taxonomy" id="1618675"/>
    <lineage>
        <taxon>Bacteria</taxon>
        <taxon>Candidatus Kaiseribacteriota</taxon>
    </lineage>
</organism>
<dbReference type="AlphaFoldDB" id="A0A0G1VJU3"/>
<keyword evidence="1" id="KW-0812">Transmembrane</keyword>
<evidence type="ECO:0000256" key="1">
    <source>
        <dbReference type="SAM" id="Phobius"/>
    </source>
</evidence>
<reference evidence="2 3" key="1">
    <citation type="journal article" date="2015" name="Nature">
        <title>rRNA introns, odd ribosomes, and small enigmatic genomes across a large radiation of phyla.</title>
        <authorList>
            <person name="Brown C.T."/>
            <person name="Hug L.A."/>
            <person name="Thomas B.C."/>
            <person name="Sharon I."/>
            <person name="Castelle C.J."/>
            <person name="Singh A."/>
            <person name="Wilkins M.J."/>
            <person name="Williams K.H."/>
            <person name="Banfield J.F."/>
        </authorList>
    </citation>
    <scope>NUCLEOTIDE SEQUENCE [LARGE SCALE GENOMIC DNA]</scope>
</reference>
<feature type="transmembrane region" description="Helical" evidence="1">
    <location>
        <begin position="102"/>
        <end position="119"/>
    </location>
</feature>
<evidence type="ECO:0000313" key="2">
    <source>
        <dbReference type="EMBL" id="KKW06505.1"/>
    </source>
</evidence>
<gene>
    <name evidence="2" type="ORF">UY39_C0034G0010</name>
</gene>
<feature type="transmembrane region" description="Helical" evidence="1">
    <location>
        <begin position="65"/>
        <end position="82"/>
    </location>
</feature>
<dbReference type="EMBL" id="LCPV01000034">
    <property type="protein sequence ID" value="KKW06505.1"/>
    <property type="molecule type" value="Genomic_DNA"/>
</dbReference>
<accession>A0A0G1VJU3</accession>
<protein>
    <recommendedName>
        <fullName evidence="4">VanZ-like domain-containing protein</fullName>
    </recommendedName>
</protein>